<dbReference type="AlphaFoldDB" id="A0A538SRF8"/>
<reference evidence="3 4" key="1">
    <citation type="journal article" date="2019" name="Nat. Microbiol.">
        <title>Mediterranean grassland soil C-N compound turnover is dependent on rainfall and depth, and is mediated by genomically divergent microorganisms.</title>
        <authorList>
            <person name="Diamond S."/>
            <person name="Andeer P.F."/>
            <person name="Li Z."/>
            <person name="Crits-Christoph A."/>
            <person name="Burstein D."/>
            <person name="Anantharaman K."/>
            <person name="Lane K.R."/>
            <person name="Thomas B.C."/>
            <person name="Pan C."/>
            <person name="Northen T.R."/>
            <person name="Banfield J.F."/>
        </authorList>
    </citation>
    <scope>NUCLEOTIDE SEQUENCE [LARGE SCALE GENOMIC DNA]</scope>
    <source>
        <strain evidence="3">WS_3</strain>
    </source>
</reference>
<proteinExistence type="predicted"/>
<feature type="chain" id="PRO_5021928743" description="Lipoprotein" evidence="2">
    <location>
        <begin position="23"/>
        <end position="372"/>
    </location>
</feature>
<name>A0A538SRF8_UNCEI</name>
<protein>
    <recommendedName>
        <fullName evidence="5">Lipoprotein</fullName>
    </recommendedName>
</protein>
<evidence type="ECO:0000256" key="1">
    <source>
        <dbReference type="SAM" id="MobiDB-lite"/>
    </source>
</evidence>
<accession>A0A538SRF8</accession>
<feature type="signal peptide" evidence="2">
    <location>
        <begin position="1"/>
        <end position="22"/>
    </location>
</feature>
<gene>
    <name evidence="3" type="ORF">E6K73_00560</name>
</gene>
<dbReference type="EMBL" id="VBOT01000005">
    <property type="protein sequence ID" value="TMQ53973.1"/>
    <property type="molecule type" value="Genomic_DNA"/>
</dbReference>
<dbReference type="PROSITE" id="PS51257">
    <property type="entry name" value="PROKAR_LIPOPROTEIN"/>
    <property type="match status" value="1"/>
</dbReference>
<sequence>MHDRNPIVPLAILAMLTVSALATSGCGTAPATAPSADRLLAGSRLGSSSPLTAAGLDPGDAPSTPGTVAPTTLDRLWPNDDGHFWRFRLNRVVTGFSGFRYYDSKDAVPPAPSPLELAEWLQRHRRVMPAGTGSASGTWTLRFEGRGSTLSGAAGQNLTETLIPDAGPRLSTASSKQAFLALLARARPDLAPALRRRFPEIEATSVDLYPPILLHGYIWEKTAEHIGTYGDLDLNLAWKFLEANVSPGHEFTFQLVPLLADDVFLHALVLPARFETHPRLVPGQVEVLYVIDFGVSAVTDESGQLLGLTRIYSYGTVTYVPAVGPVAGVEYSGAQAGGSPADLLFDMIRFGLVESGPGTLVSGVSDLVSARR</sequence>
<organism evidence="3 4">
    <name type="scientific">Eiseniibacteriota bacterium</name>
    <dbReference type="NCBI Taxonomy" id="2212470"/>
    <lineage>
        <taxon>Bacteria</taxon>
        <taxon>Candidatus Eiseniibacteriota</taxon>
    </lineage>
</organism>
<evidence type="ECO:0000256" key="2">
    <source>
        <dbReference type="SAM" id="SignalP"/>
    </source>
</evidence>
<evidence type="ECO:0000313" key="4">
    <source>
        <dbReference type="Proteomes" id="UP000320184"/>
    </source>
</evidence>
<keyword evidence="2" id="KW-0732">Signal</keyword>
<evidence type="ECO:0000313" key="3">
    <source>
        <dbReference type="EMBL" id="TMQ53973.1"/>
    </source>
</evidence>
<comment type="caution">
    <text evidence="3">The sequence shown here is derived from an EMBL/GenBank/DDBJ whole genome shotgun (WGS) entry which is preliminary data.</text>
</comment>
<evidence type="ECO:0008006" key="5">
    <source>
        <dbReference type="Google" id="ProtNLM"/>
    </source>
</evidence>
<dbReference type="Proteomes" id="UP000320184">
    <property type="component" value="Unassembled WGS sequence"/>
</dbReference>
<feature type="region of interest" description="Disordered" evidence="1">
    <location>
        <begin position="50"/>
        <end position="73"/>
    </location>
</feature>